<evidence type="ECO:0000313" key="2">
    <source>
        <dbReference type="EMBL" id="PSM44114.1"/>
    </source>
</evidence>
<comment type="caution">
    <text evidence="2">The sequence shown here is derived from an EMBL/GenBank/DDBJ whole genome shotgun (WGS) entry which is preliminary data.</text>
</comment>
<feature type="transmembrane region" description="Helical" evidence="1">
    <location>
        <begin position="47"/>
        <end position="66"/>
    </location>
</feature>
<feature type="transmembrane region" description="Helical" evidence="1">
    <location>
        <begin position="18"/>
        <end position="41"/>
    </location>
</feature>
<keyword evidence="1" id="KW-0812">Transmembrane</keyword>
<keyword evidence="3" id="KW-1185">Reference proteome</keyword>
<proteinExistence type="predicted"/>
<protein>
    <submittedName>
        <fullName evidence="2">Uncharacterized protein</fullName>
    </submittedName>
</protein>
<dbReference type="Proteomes" id="UP000240429">
    <property type="component" value="Unassembled WGS sequence"/>
</dbReference>
<keyword evidence="1" id="KW-1133">Transmembrane helix</keyword>
<dbReference type="RefSeq" id="WP_107015627.1">
    <property type="nucleotide sequence ID" value="NZ_KZ679039.1"/>
</dbReference>
<sequence length="129" mass="13830">MSGTTDLVMPWQVRSAQLFLFASAFAGLVVMLALSGGLSSYGVGDMIAPWFLVWVCALLALTYDGGARNGTRLTTFVVMLFVVLGSFNQAFGATAPGDFLDAAVRIALGLPVMVLLFLPETTAWFDREK</sequence>
<feature type="transmembrane region" description="Helical" evidence="1">
    <location>
        <begin position="103"/>
        <end position="125"/>
    </location>
</feature>
<evidence type="ECO:0000256" key="1">
    <source>
        <dbReference type="SAM" id="Phobius"/>
    </source>
</evidence>
<feature type="transmembrane region" description="Helical" evidence="1">
    <location>
        <begin position="73"/>
        <end position="91"/>
    </location>
</feature>
<dbReference type="OrthoDB" id="4237575at2"/>
<organism evidence="2 3">
    <name type="scientific">Streptomyces dioscori</name>
    <dbReference type="NCBI Taxonomy" id="2109333"/>
    <lineage>
        <taxon>Bacteria</taxon>
        <taxon>Bacillati</taxon>
        <taxon>Actinomycetota</taxon>
        <taxon>Actinomycetes</taxon>
        <taxon>Kitasatosporales</taxon>
        <taxon>Streptomycetaceae</taxon>
        <taxon>Streptomyces</taxon>
        <taxon>Streptomyces aurantiacus group</taxon>
    </lineage>
</organism>
<keyword evidence="1" id="KW-0472">Membrane</keyword>
<reference evidence="2 3" key="1">
    <citation type="submission" date="2018-03" db="EMBL/GenBank/DDBJ databases">
        <title>Streptomyces dioscori sp. nov., a novel endophytic actinobacterium isolated from bulbil of Dioscorea bulbifera L.</title>
        <authorList>
            <person name="Zhikuan W."/>
        </authorList>
    </citation>
    <scope>NUCLEOTIDE SEQUENCE [LARGE SCALE GENOMIC DNA]</scope>
    <source>
        <strain evidence="2 3">A217</strain>
    </source>
</reference>
<name>A0A2P8QD09_9ACTN</name>
<evidence type="ECO:0000313" key="3">
    <source>
        <dbReference type="Proteomes" id="UP000240429"/>
    </source>
</evidence>
<accession>A0A2P8QD09</accession>
<gene>
    <name evidence="2" type="ORF">C6Y14_07075</name>
</gene>
<dbReference type="EMBL" id="PYBJ01000003">
    <property type="protein sequence ID" value="PSM44114.1"/>
    <property type="molecule type" value="Genomic_DNA"/>
</dbReference>
<dbReference type="AlphaFoldDB" id="A0A2P8QD09"/>